<evidence type="ECO:0008006" key="2">
    <source>
        <dbReference type="Google" id="ProtNLM"/>
    </source>
</evidence>
<sequence>MDVYEDMDHILIIELSPFLVDVYKCLQQNTLTQKEKEKEWSEVLVKAQSLQLAGADKKWMFARDQLWGLWKCRALAKRDNAKKTGSGGGKDKVFDEVDQAIFEILKSNVVVLDGLGLPESQSEEIKITELVLEPETWSEPMRHNSLSSVRVKGGGYGGVNVASLQGDETTPPNPCTLSALVYQLGY</sequence>
<dbReference type="EMBL" id="OC318715">
    <property type="protein sequence ID" value="CAD7403018.1"/>
    <property type="molecule type" value="Genomic_DNA"/>
</dbReference>
<accession>A0A7R9CXY2</accession>
<name>A0A7R9CXY2_TIMCR</name>
<protein>
    <recommendedName>
        <fullName evidence="2">Regulatory protein zeste</fullName>
    </recommendedName>
</protein>
<organism evidence="1">
    <name type="scientific">Timema cristinae</name>
    <name type="common">Walking stick</name>
    <dbReference type="NCBI Taxonomy" id="61476"/>
    <lineage>
        <taxon>Eukaryota</taxon>
        <taxon>Metazoa</taxon>
        <taxon>Ecdysozoa</taxon>
        <taxon>Arthropoda</taxon>
        <taxon>Hexapoda</taxon>
        <taxon>Insecta</taxon>
        <taxon>Pterygota</taxon>
        <taxon>Neoptera</taxon>
        <taxon>Polyneoptera</taxon>
        <taxon>Phasmatodea</taxon>
        <taxon>Timematodea</taxon>
        <taxon>Timematoidea</taxon>
        <taxon>Timematidae</taxon>
        <taxon>Timema</taxon>
    </lineage>
</organism>
<evidence type="ECO:0000313" key="1">
    <source>
        <dbReference type="EMBL" id="CAD7403018.1"/>
    </source>
</evidence>
<proteinExistence type="predicted"/>
<reference evidence="1" key="1">
    <citation type="submission" date="2020-11" db="EMBL/GenBank/DDBJ databases">
        <authorList>
            <person name="Tran Van P."/>
        </authorList>
    </citation>
    <scope>NUCLEOTIDE SEQUENCE</scope>
</reference>
<gene>
    <name evidence="1" type="ORF">TCEB3V08_LOCUS6772</name>
</gene>
<dbReference type="AlphaFoldDB" id="A0A7R9CXY2"/>